<evidence type="ECO:0000313" key="2">
    <source>
        <dbReference type="Proteomes" id="UP000658382"/>
    </source>
</evidence>
<protein>
    <submittedName>
        <fullName evidence="1">Uncharacterized protein</fullName>
    </submittedName>
</protein>
<evidence type="ECO:0000313" key="1">
    <source>
        <dbReference type="EMBL" id="GGK07942.1"/>
    </source>
</evidence>
<comment type="caution">
    <text evidence="1">The sequence shown here is derived from an EMBL/GenBank/DDBJ whole genome shotgun (WGS) entry which is preliminary data.</text>
</comment>
<proteinExistence type="predicted"/>
<dbReference type="AlphaFoldDB" id="A0A917Q2H6"/>
<reference evidence="1" key="2">
    <citation type="submission" date="2020-09" db="EMBL/GenBank/DDBJ databases">
        <authorList>
            <person name="Sun Q."/>
            <person name="Ohkuma M."/>
        </authorList>
    </citation>
    <scope>NUCLEOTIDE SEQUENCE</scope>
    <source>
        <strain evidence="1">JCM 12580</strain>
    </source>
</reference>
<organism evidence="1 2">
    <name type="scientific">Lentibacillus kapialis</name>
    <dbReference type="NCBI Taxonomy" id="340214"/>
    <lineage>
        <taxon>Bacteria</taxon>
        <taxon>Bacillati</taxon>
        <taxon>Bacillota</taxon>
        <taxon>Bacilli</taxon>
        <taxon>Bacillales</taxon>
        <taxon>Bacillaceae</taxon>
        <taxon>Lentibacillus</taxon>
    </lineage>
</organism>
<dbReference type="Proteomes" id="UP000658382">
    <property type="component" value="Unassembled WGS sequence"/>
</dbReference>
<dbReference type="EMBL" id="BMNQ01000079">
    <property type="protein sequence ID" value="GGK07942.1"/>
    <property type="molecule type" value="Genomic_DNA"/>
</dbReference>
<keyword evidence="2" id="KW-1185">Reference proteome</keyword>
<accession>A0A917Q2H6</accession>
<reference evidence="1" key="1">
    <citation type="journal article" date="2014" name="Int. J. Syst. Evol. Microbiol.">
        <title>Complete genome sequence of Corynebacterium casei LMG S-19264T (=DSM 44701T), isolated from a smear-ripened cheese.</title>
        <authorList>
            <consortium name="US DOE Joint Genome Institute (JGI-PGF)"/>
            <person name="Walter F."/>
            <person name="Albersmeier A."/>
            <person name="Kalinowski J."/>
            <person name="Ruckert C."/>
        </authorList>
    </citation>
    <scope>NUCLEOTIDE SEQUENCE</scope>
    <source>
        <strain evidence="1">JCM 12580</strain>
    </source>
</reference>
<gene>
    <name evidence="1" type="ORF">GCM10007063_33060</name>
</gene>
<sequence>MLILPPMGRIIANYTEGFWHKSGENVAEMRNFSAWIHTKKNVSMKQLHMCIVFHSVAQSVMKS</sequence>
<name>A0A917Q2H6_9BACI</name>